<sequence>MCQPGITEKKLDVSETSFVPEIEQAGGVSLESQSVTVSLLSGRSVQVPVTASTSLGTIRVEAARLLGVCAAKLVHADGSSLDERQTLADAGLDLGQPLQALVRTTIEVGDFVKVKDGVTPAFGWGSVQPDHWGKVAGITGDNCTVHFPRHSGWSGKLDEMELIPTYRPEPPVSEQPQVSTIDVGYLLKVRMGVTPSYGWGGTMYGDVGTVVAVSGENVTVNFASQSGWKTKP</sequence>
<organism evidence="2 3">
    <name type="scientific">Symbiodinium necroappetens</name>
    <dbReference type="NCBI Taxonomy" id="1628268"/>
    <lineage>
        <taxon>Eukaryota</taxon>
        <taxon>Sar</taxon>
        <taxon>Alveolata</taxon>
        <taxon>Dinophyceae</taxon>
        <taxon>Suessiales</taxon>
        <taxon>Symbiodiniaceae</taxon>
        <taxon>Symbiodinium</taxon>
    </lineage>
</organism>
<dbReference type="OrthoDB" id="421842at2759"/>
<gene>
    <name evidence="2" type="primary">Herc2</name>
    <name evidence="2" type="ORF">SNEC2469_LOCUS30742</name>
</gene>
<dbReference type="InterPro" id="IPR000626">
    <property type="entry name" value="Ubiquitin-like_dom"/>
</dbReference>
<accession>A0A813BJ88</accession>
<dbReference type="AlphaFoldDB" id="A0A813BJ88"/>
<dbReference type="EMBL" id="CAJNJA010072479">
    <property type="protein sequence ID" value="CAE7906998.1"/>
    <property type="molecule type" value="Genomic_DNA"/>
</dbReference>
<comment type="caution">
    <text evidence="2">The sequence shown here is derived from an EMBL/GenBank/DDBJ whole genome shotgun (WGS) entry which is preliminary data.</text>
</comment>
<reference evidence="2" key="1">
    <citation type="submission" date="2021-02" db="EMBL/GenBank/DDBJ databases">
        <authorList>
            <person name="Dougan E. K."/>
            <person name="Rhodes N."/>
            <person name="Thang M."/>
            <person name="Chan C."/>
        </authorList>
    </citation>
    <scope>NUCLEOTIDE SEQUENCE</scope>
</reference>
<evidence type="ECO:0000313" key="3">
    <source>
        <dbReference type="Proteomes" id="UP000601435"/>
    </source>
</evidence>
<dbReference type="PROSITE" id="PS50053">
    <property type="entry name" value="UBIQUITIN_2"/>
    <property type="match status" value="1"/>
</dbReference>
<keyword evidence="3" id="KW-1185">Reference proteome</keyword>
<evidence type="ECO:0000313" key="2">
    <source>
        <dbReference type="EMBL" id="CAE7906998.1"/>
    </source>
</evidence>
<name>A0A813BJ88_9DINO</name>
<evidence type="ECO:0000259" key="1">
    <source>
        <dbReference type="PROSITE" id="PS50053"/>
    </source>
</evidence>
<protein>
    <submittedName>
        <fullName evidence="2">Herc2 protein</fullName>
    </submittedName>
</protein>
<dbReference type="Proteomes" id="UP000601435">
    <property type="component" value="Unassembled WGS sequence"/>
</dbReference>
<proteinExistence type="predicted"/>
<feature type="domain" description="Ubiquitin-like" evidence="1">
    <location>
        <begin position="33"/>
        <end position="103"/>
    </location>
</feature>